<gene>
    <name evidence="10" type="primary">efg1</name>
    <name evidence="10" type="ORF">OHK93_006075</name>
</gene>
<dbReference type="AlphaFoldDB" id="A0AA43TSN9"/>
<keyword evidence="8" id="KW-0539">Nucleus</keyword>
<feature type="compositionally biased region" description="Basic and acidic residues" evidence="9">
    <location>
        <begin position="1"/>
        <end position="11"/>
    </location>
</feature>
<comment type="caution">
    <text evidence="10">The sequence shown here is derived from an EMBL/GenBank/DDBJ whole genome shotgun (WGS) entry which is preliminary data.</text>
</comment>
<comment type="subcellular location">
    <subcellularLocation>
        <location evidence="2">Nucleus</location>
        <location evidence="2">Nucleolus</location>
    </subcellularLocation>
</comment>
<evidence type="ECO:0000256" key="9">
    <source>
        <dbReference type="SAM" id="MobiDB-lite"/>
    </source>
</evidence>
<dbReference type="GO" id="GO:0005730">
    <property type="term" value="C:nucleolus"/>
    <property type="evidence" value="ECO:0007669"/>
    <property type="project" value="UniProtKB-SubCell"/>
</dbReference>
<evidence type="ECO:0000313" key="11">
    <source>
        <dbReference type="Proteomes" id="UP001161017"/>
    </source>
</evidence>
<evidence type="ECO:0000256" key="5">
    <source>
        <dbReference type="ARBA" id="ARBA00019827"/>
    </source>
</evidence>
<reference evidence="10" key="1">
    <citation type="journal article" date="2023" name="Genome Biol. Evol.">
        <title>First Whole Genome Sequence and Flow Cytometry Genome Size Data for the Lichen-Forming Fungus Ramalina farinacea (Ascomycota).</title>
        <authorList>
            <person name="Llewellyn T."/>
            <person name="Mian S."/>
            <person name="Hill R."/>
            <person name="Leitch I.J."/>
            <person name="Gaya E."/>
        </authorList>
    </citation>
    <scope>NUCLEOTIDE SEQUENCE</scope>
    <source>
        <strain evidence="10">LIQ254RAFAR</strain>
    </source>
</reference>
<name>A0AA43TSN9_9LECA</name>
<dbReference type="PANTHER" id="PTHR33911">
    <property type="entry name" value="RRNA-PROCESSING PROTEIN EFG1"/>
    <property type="match status" value="1"/>
</dbReference>
<feature type="region of interest" description="Disordered" evidence="9">
    <location>
        <begin position="1"/>
        <end position="33"/>
    </location>
</feature>
<dbReference type="InterPro" id="IPR019310">
    <property type="entry name" value="Efg1"/>
</dbReference>
<dbReference type="Pfam" id="PF10153">
    <property type="entry name" value="Efg1"/>
    <property type="match status" value="1"/>
</dbReference>
<evidence type="ECO:0000256" key="2">
    <source>
        <dbReference type="ARBA" id="ARBA00004604"/>
    </source>
</evidence>
<evidence type="ECO:0000256" key="1">
    <source>
        <dbReference type="ARBA" id="ARBA00002773"/>
    </source>
</evidence>
<keyword evidence="11" id="KW-1185">Reference proteome</keyword>
<dbReference type="EMBL" id="JAPUFD010000004">
    <property type="protein sequence ID" value="MDI1486813.1"/>
    <property type="molecule type" value="Genomic_DNA"/>
</dbReference>
<keyword evidence="6" id="KW-0698">rRNA processing</keyword>
<evidence type="ECO:0000256" key="8">
    <source>
        <dbReference type="ARBA" id="ARBA00023242"/>
    </source>
</evidence>
<sequence length="254" mass="29027">MAKQTSREHGPTKKYPRRNKEPSGHKSINPLKSKIRDLERLLARSEHLPAGVKIEKERALAGYKQDLEQAMHGKQRQHMISKYHKVRFFERQKATRALRKVQKELAHDPDQKIEDQAPNASVHAAKVDVNYTIYYPLTEKYVSLFPLEKRASDKNGSQSPETGKDVSIEGRRVRPPMWAVIERCMEEGTLDQLREGKLSEQYSVHPTMTRAKSQDNLQKPKRLPNSNPKAKATANDHAVTTEHGDDSDGGFFEP</sequence>
<keyword evidence="7" id="KW-0175">Coiled coil</keyword>
<feature type="region of interest" description="Disordered" evidence="9">
    <location>
        <begin position="151"/>
        <end position="170"/>
    </location>
</feature>
<organism evidence="10 11">
    <name type="scientific">Ramalina farinacea</name>
    <dbReference type="NCBI Taxonomy" id="258253"/>
    <lineage>
        <taxon>Eukaryota</taxon>
        <taxon>Fungi</taxon>
        <taxon>Dikarya</taxon>
        <taxon>Ascomycota</taxon>
        <taxon>Pezizomycotina</taxon>
        <taxon>Lecanoromycetes</taxon>
        <taxon>OSLEUM clade</taxon>
        <taxon>Lecanoromycetidae</taxon>
        <taxon>Lecanorales</taxon>
        <taxon>Lecanorineae</taxon>
        <taxon>Ramalinaceae</taxon>
        <taxon>Ramalina</taxon>
    </lineage>
</organism>
<evidence type="ECO:0000313" key="10">
    <source>
        <dbReference type="EMBL" id="MDI1486813.1"/>
    </source>
</evidence>
<protein>
    <recommendedName>
        <fullName evidence="4">rRNA-processing protein EFG1</fullName>
    </recommendedName>
    <alternativeName>
        <fullName evidence="5">rRNA-processing protein efg1</fullName>
    </alternativeName>
</protein>
<evidence type="ECO:0000256" key="4">
    <source>
        <dbReference type="ARBA" id="ARBA00018689"/>
    </source>
</evidence>
<evidence type="ECO:0000256" key="7">
    <source>
        <dbReference type="ARBA" id="ARBA00023054"/>
    </source>
</evidence>
<dbReference type="GO" id="GO:0030688">
    <property type="term" value="C:preribosome, small subunit precursor"/>
    <property type="evidence" value="ECO:0007669"/>
    <property type="project" value="TreeGrafter"/>
</dbReference>
<dbReference type="Proteomes" id="UP001161017">
    <property type="component" value="Unassembled WGS sequence"/>
</dbReference>
<comment type="similarity">
    <text evidence="3">Belongs to the EFG1 family.</text>
</comment>
<evidence type="ECO:0000256" key="3">
    <source>
        <dbReference type="ARBA" id="ARBA00006916"/>
    </source>
</evidence>
<dbReference type="PANTHER" id="PTHR33911:SF1">
    <property type="entry name" value="RRNA-PROCESSING PROTEIN EFG1"/>
    <property type="match status" value="1"/>
</dbReference>
<dbReference type="InterPro" id="IPR050786">
    <property type="entry name" value="EFG1_rRNA-proc"/>
</dbReference>
<proteinExistence type="inferred from homology"/>
<accession>A0AA43TSN9</accession>
<comment type="function">
    <text evidence="1">Involved in rRNA processing.</text>
</comment>
<evidence type="ECO:0000256" key="6">
    <source>
        <dbReference type="ARBA" id="ARBA00022552"/>
    </source>
</evidence>
<dbReference type="GO" id="GO:0000462">
    <property type="term" value="P:maturation of SSU-rRNA from tricistronic rRNA transcript (SSU-rRNA, 5.8S rRNA, LSU-rRNA)"/>
    <property type="evidence" value="ECO:0007669"/>
    <property type="project" value="TreeGrafter"/>
</dbReference>
<feature type="compositionally biased region" description="Polar residues" evidence="9">
    <location>
        <begin position="200"/>
        <end position="217"/>
    </location>
</feature>
<feature type="region of interest" description="Disordered" evidence="9">
    <location>
        <begin position="200"/>
        <end position="254"/>
    </location>
</feature>